<reference evidence="2 4" key="1">
    <citation type="submission" date="2015-12" db="EMBL/GenBank/DDBJ databases">
        <title>Intraspecies pangenome expansion in the marine bacterium Alteromonas.</title>
        <authorList>
            <person name="Lopez-Perez M."/>
            <person name="Rodriguez-Valera F."/>
        </authorList>
    </citation>
    <scope>NUCLEOTIDE SEQUENCE [LARGE SCALE GENOMIC DNA]</scope>
    <source>
        <strain evidence="2 4">LMG 21861</strain>
    </source>
</reference>
<dbReference type="RefSeq" id="WP_057795233.1">
    <property type="nucleotide sequence ID" value="NZ_CAXIBE010000002.1"/>
</dbReference>
<evidence type="ECO:0000313" key="4">
    <source>
        <dbReference type="Proteomes" id="UP000056750"/>
    </source>
</evidence>
<dbReference type="Proteomes" id="UP000056750">
    <property type="component" value="Chromosome"/>
</dbReference>
<evidence type="ECO:0000313" key="3">
    <source>
        <dbReference type="EMBL" id="MDO6576768.1"/>
    </source>
</evidence>
<dbReference type="KEGG" id="asq:AVL57_20410"/>
<accession>A0AAW7YZY6</accession>
<protein>
    <submittedName>
        <fullName evidence="3">YheU family protein</fullName>
    </submittedName>
</protein>
<dbReference type="InterPro" id="IPR036685">
    <property type="entry name" value="YehU-like_sf"/>
</dbReference>
<dbReference type="EMBL" id="CP013926">
    <property type="protein sequence ID" value="AMJ76118.1"/>
    <property type="molecule type" value="Genomic_DNA"/>
</dbReference>
<sequence>MIIPIDAVDTETLHSLVEAFVLREGTEYGAEDVSMETKVTQVLDALKSNEAVLVYSELHESVDIRPKGDVTSESESAQEE</sequence>
<dbReference type="PIRSF" id="PIRSF006169">
    <property type="entry name" value="UCP006169"/>
    <property type="match status" value="1"/>
</dbReference>
<name>A0AAW7YZY6_9ALTE</name>
<dbReference type="NCBIfam" id="NF003438">
    <property type="entry name" value="PRK04966.1"/>
    <property type="match status" value="1"/>
</dbReference>
<dbReference type="Proteomes" id="UP001170717">
    <property type="component" value="Unassembled WGS sequence"/>
</dbReference>
<organism evidence="3 5">
    <name type="scientific">Alteromonas stellipolaris</name>
    <dbReference type="NCBI Taxonomy" id="233316"/>
    <lineage>
        <taxon>Bacteria</taxon>
        <taxon>Pseudomonadati</taxon>
        <taxon>Pseudomonadota</taxon>
        <taxon>Gammaproteobacteria</taxon>
        <taxon>Alteromonadales</taxon>
        <taxon>Alteromonadaceae</taxon>
        <taxon>Alteromonas/Salinimonas group</taxon>
        <taxon>Alteromonas</taxon>
    </lineage>
</organism>
<evidence type="ECO:0000313" key="5">
    <source>
        <dbReference type="Proteomes" id="UP001170717"/>
    </source>
</evidence>
<dbReference type="EMBL" id="JAUOQI010000003">
    <property type="protein sequence ID" value="MDO6576768.1"/>
    <property type="molecule type" value="Genomic_DNA"/>
</dbReference>
<dbReference type="AlphaFoldDB" id="A0AAW7YZY6"/>
<proteinExistence type="inferred from homology"/>
<reference evidence="3" key="2">
    <citation type="submission" date="2023-07" db="EMBL/GenBank/DDBJ databases">
        <title>Genome content predicts the carbon catabolic preferences of heterotrophic bacteria.</title>
        <authorList>
            <person name="Gralka M."/>
        </authorList>
    </citation>
    <scope>NUCLEOTIDE SEQUENCE</scope>
    <source>
        <strain evidence="3">F2M12</strain>
    </source>
</reference>
<dbReference type="Pfam" id="PF06794">
    <property type="entry name" value="UPF0270"/>
    <property type="match status" value="1"/>
</dbReference>
<dbReference type="InterPro" id="IPR010648">
    <property type="entry name" value="UPF0270"/>
</dbReference>
<comment type="similarity">
    <text evidence="1">Belongs to the UPF0270 family.</text>
</comment>
<dbReference type="Gene3D" id="1.10.10.610">
    <property type="entry name" value="YehU-like"/>
    <property type="match status" value="1"/>
</dbReference>
<evidence type="ECO:0000256" key="1">
    <source>
        <dbReference type="ARBA" id="ARBA00006450"/>
    </source>
</evidence>
<dbReference type="GeneID" id="83260071"/>
<keyword evidence="4" id="KW-1185">Reference proteome</keyword>
<gene>
    <name evidence="2" type="ORF">AVL57_20410</name>
    <name evidence="3" type="ORF">Q4527_05160</name>
</gene>
<evidence type="ECO:0000313" key="2">
    <source>
        <dbReference type="EMBL" id="AMJ76118.1"/>
    </source>
</evidence>
<dbReference type="SUPFAM" id="SSF118001">
    <property type="entry name" value="YehU-like"/>
    <property type="match status" value="1"/>
</dbReference>